<keyword evidence="3" id="KW-1185">Reference proteome</keyword>
<name>A0ABZ2TM50_9BACT</name>
<organism evidence="2 3">
    <name type="scientific">Metamycoplasma faucium</name>
    <dbReference type="NCBI Taxonomy" id="56142"/>
    <lineage>
        <taxon>Bacteria</taxon>
        <taxon>Bacillati</taxon>
        <taxon>Mycoplasmatota</taxon>
        <taxon>Mycoplasmoidales</taxon>
        <taxon>Metamycoplasmataceae</taxon>
        <taxon>Metamycoplasma</taxon>
    </lineage>
</organism>
<accession>A0ABZ2TM50</accession>
<evidence type="ECO:0000313" key="3">
    <source>
        <dbReference type="Proteomes" id="UP001622612"/>
    </source>
</evidence>
<gene>
    <name evidence="2" type="ORF">LQ356_01120</name>
</gene>
<keyword evidence="1" id="KW-1133">Transmembrane helix</keyword>
<protein>
    <submittedName>
        <fullName evidence="2">Uncharacterized protein</fullName>
    </submittedName>
</protein>
<dbReference type="EMBL" id="CP088155">
    <property type="protein sequence ID" value="WYM97487.1"/>
    <property type="molecule type" value="Genomic_DNA"/>
</dbReference>
<sequence length="261" mass="29627">METVKKFYLAERINPSTKLPIFFINEMGVKTPAKQFNEFLSGLNEFINTAKDYKASAAIYFHKDDMYKGYLPYEKVISLVDKLSKEKVNNKTIIESLVTNKVLLPIVMPKGKSDTTMAMAVTALDLDEKAKEIKFMLSSKDKDIEDVVIGDIKWDLPGFQVEIIKTMINDGKLDIYYTVSKDGKIKSSPFIKSMTGFGTEKIEVSTARSIYEDMQIKTQNDASISKKFQTKAWIMFTALSVMAIISLIILVMVLIKMYVIK</sequence>
<keyword evidence="1" id="KW-0472">Membrane</keyword>
<keyword evidence="1" id="KW-0812">Transmembrane</keyword>
<feature type="transmembrane region" description="Helical" evidence="1">
    <location>
        <begin position="233"/>
        <end position="255"/>
    </location>
</feature>
<proteinExistence type="predicted"/>
<reference evidence="2" key="1">
    <citation type="submission" date="2021-11" db="EMBL/GenBank/DDBJ databases">
        <title>The first genome sequence of unculturable Mycoplasma faucium obtained by de novo assembly of metagenomic reads.</title>
        <authorList>
            <person name="Sabat A.J."/>
            <person name="Bathoorn E."/>
            <person name="Akkerboom V."/>
            <person name="Friedrich A.W."/>
        </authorList>
    </citation>
    <scope>NUCLEOTIDE SEQUENCE [LARGE SCALE GENOMIC DNA]</scope>
    <source>
        <strain evidence="2">UMCG-MFM1</strain>
    </source>
</reference>
<evidence type="ECO:0000313" key="2">
    <source>
        <dbReference type="EMBL" id="WYM97487.1"/>
    </source>
</evidence>
<dbReference type="Proteomes" id="UP001622612">
    <property type="component" value="Chromosome"/>
</dbReference>
<dbReference type="RefSeq" id="WP_405311963.1">
    <property type="nucleotide sequence ID" value="NZ_CP088155.1"/>
</dbReference>
<evidence type="ECO:0000256" key="1">
    <source>
        <dbReference type="SAM" id="Phobius"/>
    </source>
</evidence>